<dbReference type="Gene3D" id="1.25.40.10">
    <property type="entry name" value="Tetratricopeptide repeat domain"/>
    <property type="match status" value="2"/>
</dbReference>
<organism evidence="2 3">
    <name type="scientific">Sistotremastrum suecicum HHB10207 ss-3</name>
    <dbReference type="NCBI Taxonomy" id="1314776"/>
    <lineage>
        <taxon>Eukaryota</taxon>
        <taxon>Fungi</taxon>
        <taxon>Dikarya</taxon>
        <taxon>Basidiomycota</taxon>
        <taxon>Agaricomycotina</taxon>
        <taxon>Agaricomycetes</taxon>
        <taxon>Sistotremastrales</taxon>
        <taxon>Sistotremastraceae</taxon>
        <taxon>Sistotremastrum</taxon>
    </lineage>
</organism>
<proteinExistence type="predicted"/>
<dbReference type="Pfam" id="PF20703">
    <property type="entry name" value="nSTAND1"/>
    <property type="match status" value="1"/>
</dbReference>
<dbReference type="Pfam" id="PF13424">
    <property type="entry name" value="TPR_12"/>
    <property type="match status" value="1"/>
</dbReference>
<feature type="domain" description="Novel STAND NTPase 1" evidence="1">
    <location>
        <begin position="206"/>
        <end position="345"/>
    </location>
</feature>
<reference evidence="2 3" key="1">
    <citation type="journal article" date="2016" name="Mol. Biol. Evol.">
        <title>Comparative Genomics of Early-Diverging Mushroom-Forming Fungi Provides Insights into the Origins of Lignocellulose Decay Capabilities.</title>
        <authorList>
            <person name="Nagy L.G."/>
            <person name="Riley R."/>
            <person name="Tritt A."/>
            <person name="Adam C."/>
            <person name="Daum C."/>
            <person name="Floudas D."/>
            <person name="Sun H."/>
            <person name="Yadav J.S."/>
            <person name="Pangilinan J."/>
            <person name="Larsson K.H."/>
            <person name="Matsuura K."/>
            <person name="Barry K."/>
            <person name="Labutti K."/>
            <person name="Kuo R."/>
            <person name="Ohm R.A."/>
            <person name="Bhattacharya S.S."/>
            <person name="Shirouzu T."/>
            <person name="Yoshinaga Y."/>
            <person name="Martin F.M."/>
            <person name="Grigoriev I.V."/>
            <person name="Hibbett D.S."/>
        </authorList>
    </citation>
    <scope>NUCLEOTIDE SEQUENCE [LARGE SCALE GENOMIC DNA]</scope>
    <source>
        <strain evidence="2 3">HHB10207 ss-3</strain>
    </source>
</reference>
<name>A0A166GMV9_9AGAM</name>
<gene>
    <name evidence="2" type="ORF">SISSUDRAFT_1126199</name>
</gene>
<dbReference type="Proteomes" id="UP000076798">
    <property type="component" value="Unassembled WGS sequence"/>
</dbReference>
<dbReference type="PANTHER" id="PTHR47691:SF3">
    <property type="entry name" value="HTH-TYPE TRANSCRIPTIONAL REGULATOR RV0890C-RELATED"/>
    <property type="match status" value="1"/>
</dbReference>
<dbReference type="STRING" id="1314776.A0A166GMV9"/>
<evidence type="ECO:0000259" key="1">
    <source>
        <dbReference type="Pfam" id="PF20703"/>
    </source>
</evidence>
<dbReference type="InterPro" id="IPR019734">
    <property type="entry name" value="TPR_rpt"/>
</dbReference>
<sequence length="1047" mass="115760">MPAVVGGYVSSKSATSSAVAFAALRSIAELSSSSYARIIANLAVVIVENVQGKYSECLAGFNDQVLSTAWAIADALDRSGDLLSEEIVRCAGQLLRTLENISVSIRRRLDRGKFFRLWNSSGENEIVLKHSEDLDRCLSIFLFQSKLANLRQSSRLVKSTKNFEDEFGDTVQKAYQEQTSLLDLVATHTPTMLDECGPSVLPACPQVFFGRSEALSLLLDQVCTPTATIVAILGSGGIGKTSLALMALHHERTVTVFGGHRRFLPCESLPDAQALVAAVGHSFGISGKQILQDLKHLLLKKNSPNLIVLDNFETPWESSAKRTEVEDVLVALTDIPYLSVIVTMRGAERPSGVLWRRPFHPPLPSLDPNSSKAMFVAISDVDEDDEHLERLLKVTDHVPLAVTLMANLAQYTGCGVLLSRWNEEKTSMLTRGYDGRLSSVDVSIRVSLGSERFLRSPHAKLLLQILSLLPDGASRSALPSMTGQSDGILSAISTLKQVGLAQEDSTGNIRVLCPVREYVTKHLPMTNSELAPLRTYYYAFASQLAESSEKQSGMEELAMFKWQMANMSTVLLHALRSDEPQVETISAFLRLGSFAWAPGVSAELFPAALQVARDLQSQKLEADCLVFHYRFSNSGHNEDSLRELQSAAKIYRHRNSEDDAPNLAQCLSCLGDSFRRLGDFQESIKFHLEAVELYTRCGNHEMMVESLRRLANAYSAACMPLEASRTIEQALTMSEKHGLHLITASILKIMGVVQYTRAVFPLAFRTLKRSAELQYQILGESRAYDETLLMIGITCHKQSRLKDAHEYLTRAHRISAKFGKPDWIAMSTLCLGAVALDRSEMDLAMRHFHVSLRRFTELGHANNQAQCLIEIAKVELRRHNITTAWTHLLEARKRIRGPRDVKLDAEVAVIYQMGEVAYARKNHASALTLFITSCIIDCRISDRLGVAECIKRIGDIMLAEGAIDNAKACYMSSLGLTEHLGVRRQIADCMAALGDVALHRDESAAAERWHHDALLLYEKAEDQVGQTACREKISACGSPCTSQSDFS</sequence>
<accession>A0A166GMV9</accession>
<dbReference type="InterPro" id="IPR027417">
    <property type="entry name" value="P-loop_NTPase"/>
</dbReference>
<evidence type="ECO:0000313" key="2">
    <source>
        <dbReference type="EMBL" id="KZT41837.1"/>
    </source>
</evidence>
<dbReference type="InterPro" id="IPR059179">
    <property type="entry name" value="MLKL-like_MCAfunc"/>
</dbReference>
<dbReference type="InterPro" id="IPR049052">
    <property type="entry name" value="nSTAND1"/>
</dbReference>
<dbReference type="PANTHER" id="PTHR47691">
    <property type="entry name" value="REGULATOR-RELATED"/>
    <property type="match status" value="1"/>
</dbReference>
<dbReference type="SUPFAM" id="SSF52540">
    <property type="entry name" value="P-loop containing nucleoside triphosphate hydrolases"/>
    <property type="match status" value="1"/>
</dbReference>
<dbReference type="OrthoDB" id="621413at2759"/>
<dbReference type="InterPro" id="IPR011990">
    <property type="entry name" value="TPR-like_helical_dom_sf"/>
</dbReference>
<protein>
    <recommendedName>
        <fullName evidence="1">Novel STAND NTPase 1 domain-containing protein</fullName>
    </recommendedName>
</protein>
<dbReference type="EMBL" id="KV428018">
    <property type="protein sequence ID" value="KZT41837.1"/>
    <property type="molecule type" value="Genomic_DNA"/>
</dbReference>
<dbReference type="AlphaFoldDB" id="A0A166GMV9"/>
<dbReference type="CDD" id="cd21037">
    <property type="entry name" value="MLKL_NTD"/>
    <property type="match status" value="1"/>
</dbReference>
<dbReference type="Gene3D" id="3.40.50.300">
    <property type="entry name" value="P-loop containing nucleotide triphosphate hydrolases"/>
    <property type="match status" value="1"/>
</dbReference>
<dbReference type="SUPFAM" id="SSF48452">
    <property type="entry name" value="TPR-like"/>
    <property type="match status" value="3"/>
</dbReference>
<dbReference type="SMART" id="SM00028">
    <property type="entry name" value="TPR"/>
    <property type="match status" value="5"/>
</dbReference>
<evidence type="ECO:0000313" key="3">
    <source>
        <dbReference type="Proteomes" id="UP000076798"/>
    </source>
</evidence>
<keyword evidence="3" id="KW-1185">Reference proteome</keyword>